<proteinExistence type="predicted"/>
<organism evidence="3 4">
    <name type="scientific">Methylobacterium planeticum</name>
    <dbReference type="NCBI Taxonomy" id="2615211"/>
    <lineage>
        <taxon>Bacteria</taxon>
        <taxon>Pseudomonadati</taxon>
        <taxon>Pseudomonadota</taxon>
        <taxon>Alphaproteobacteria</taxon>
        <taxon>Hyphomicrobiales</taxon>
        <taxon>Methylobacteriaceae</taxon>
        <taxon>Methylobacterium</taxon>
    </lineage>
</organism>
<feature type="domain" description="NAD-dependent epimerase/dehydratase" evidence="2">
    <location>
        <begin position="63"/>
        <end position="302"/>
    </location>
</feature>
<dbReference type="CDD" id="cd08946">
    <property type="entry name" value="SDR_e"/>
    <property type="match status" value="1"/>
</dbReference>
<dbReference type="InterPro" id="IPR050177">
    <property type="entry name" value="Lipid_A_modif_metabolic_enz"/>
</dbReference>
<feature type="compositionally biased region" description="Polar residues" evidence="1">
    <location>
        <begin position="10"/>
        <end position="19"/>
    </location>
</feature>
<dbReference type="InterPro" id="IPR001509">
    <property type="entry name" value="Epimerase_deHydtase"/>
</dbReference>
<keyword evidence="4" id="KW-1185">Reference proteome</keyword>
<protein>
    <submittedName>
        <fullName evidence="3">NAD(P)-dependent oxidoreductase</fullName>
    </submittedName>
</protein>
<reference evidence="3 4" key="1">
    <citation type="submission" date="2019-09" db="EMBL/GenBank/DDBJ databases">
        <title>YIM 132548 draft genome.</title>
        <authorList>
            <person name="Jiang L."/>
        </authorList>
    </citation>
    <scope>NUCLEOTIDE SEQUENCE [LARGE SCALE GENOMIC DNA]</scope>
    <source>
        <strain evidence="3 4">YIM 132548</strain>
    </source>
</reference>
<feature type="region of interest" description="Disordered" evidence="1">
    <location>
        <begin position="1"/>
        <end position="30"/>
    </location>
</feature>
<gene>
    <name evidence="3" type="ORF">F6X51_21610</name>
</gene>
<name>A0A6N6MJT2_9HYPH</name>
<comment type="caution">
    <text evidence="3">The sequence shown here is derived from an EMBL/GenBank/DDBJ whole genome shotgun (WGS) entry which is preliminary data.</text>
</comment>
<evidence type="ECO:0000259" key="2">
    <source>
        <dbReference type="Pfam" id="PF01370"/>
    </source>
</evidence>
<evidence type="ECO:0000256" key="1">
    <source>
        <dbReference type="SAM" id="MobiDB-lite"/>
    </source>
</evidence>
<evidence type="ECO:0000313" key="4">
    <source>
        <dbReference type="Proteomes" id="UP000441523"/>
    </source>
</evidence>
<dbReference type="SUPFAM" id="SSF51735">
    <property type="entry name" value="NAD(P)-binding Rossmann-fold domains"/>
    <property type="match status" value="1"/>
</dbReference>
<sequence>MLKEQRSVMHSDSITTECSDLTPHDHPNSGSRANGIAAVSAAAFAREDERIADFLGRGGKRRVLLIGGGGYIGVPVSTELLRNGCLVRSIDNFIYGHQASVSGLLLNPGYEMMVADLCDPKALRDALEGVTDVVVLAGLVGDPITRRYPDISRAINNDGIQKCFDVFEEFNLNKVIFISTCSNYGVVAGDALASEETELRPLSLYAEAKVAAEAALMERRGRTRYHPTVLRFATAFGAAPRMRFDLSVNEFTRDLFLDRSELDVYDPDTWRPYCHVRDFTRLIYLVLRAPAERVSYRIFNAGGDCNNKTKRQIVDHILDRLPGRKVCYRDHGGDPRNYKVDFSRVRQELGFEPQHSVSDGIDEIIGLIKAGFFEDVDLRRNYYGNYRLAGADA</sequence>
<dbReference type="InterPro" id="IPR036291">
    <property type="entry name" value="NAD(P)-bd_dom_sf"/>
</dbReference>
<dbReference type="Proteomes" id="UP000441523">
    <property type="component" value="Unassembled WGS sequence"/>
</dbReference>
<dbReference type="PANTHER" id="PTHR43245:SF23">
    <property type="entry name" value="NAD(P)-BINDING DOMAIN-CONTAINING PROTEIN"/>
    <property type="match status" value="1"/>
</dbReference>
<dbReference type="RefSeq" id="WP_150965750.1">
    <property type="nucleotide sequence ID" value="NZ_VZZJ01000024.1"/>
</dbReference>
<dbReference type="EMBL" id="VZZJ01000024">
    <property type="protein sequence ID" value="KAB1070772.1"/>
    <property type="molecule type" value="Genomic_DNA"/>
</dbReference>
<dbReference type="PANTHER" id="PTHR43245">
    <property type="entry name" value="BIFUNCTIONAL POLYMYXIN RESISTANCE PROTEIN ARNA"/>
    <property type="match status" value="1"/>
</dbReference>
<dbReference type="AlphaFoldDB" id="A0A6N6MJT2"/>
<accession>A0A6N6MJT2</accession>
<evidence type="ECO:0000313" key="3">
    <source>
        <dbReference type="EMBL" id="KAB1070772.1"/>
    </source>
</evidence>
<dbReference type="Pfam" id="PF01370">
    <property type="entry name" value="Epimerase"/>
    <property type="match status" value="1"/>
</dbReference>
<dbReference type="Gene3D" id="3.40.50.720">
    <property type="entry name" value="NAD(P)-binding Rossmann-like Domain"/>
    <property type="match status" value="1"/>
</dbReference>